<feature type="compositionally biased region" description="Basic and acidic residues" evidence="4">
    <location>
        <begin position="521"/>
        <end position="530"/>
    </location>
</feature>
<dbReference type="GO" id="GO:0071555">
    <property type="term" value="P:cell wall organization"/>
    <property type="evidence" value="ECO:0007669"/>
    <property type="project" value="TreeGrafter"/>
</dbReference>
<dbReference type="InterPro" id="IPR005311">
    <property type="entry name" value="PBP_dimer"/>
</dbReference>
<dbReference type="GO" id="GO:0008658">
    <property type="term" value="F:penicillin binding"/>
    <property type="evidence" value="ECO:0007669"/>
    <property type="project" value="InterPro"/>
</dbReference>
<evidence type="ECO:0000256" key="4">
    <source>
        <dbReference type="SAM" id="MobiDB-lite"/>
    </source>
</evidence>
<dbReference type="Proteomes" id="UP000003781">
    <property type="component" value="Unassembled WGS sequence"/>
</dbReference>
<dbReference type="InterPro" id="IPR050515">
    <property type="entry name" value="Beta-lactam/transpept"/>
</dbReference>
<dbReference type="EMBL" id="AAXW01000016">
    <property type="protein sequence ID" value="EAZ91184.1"/>
    <property type="molecule type" value="Genomic_DNA"/>
</dbReference>
<sequence length="610" mass="67674">MANSRFQRRSNRSKNIRQTRSSKKPVAQNGITRRSLNSSKQRGETKTLTLPKFRLLLVWAFLVSAMLGLGWKTYQLQIVQAEELKEKARLQQTVNIRPYIPRRSMIDSEGNILATDHLEYILYVHPIQFKLPPAEVADKLSSVLENRTPQELIERFKQRKTGIPVARNLHEGIAEQIQKLGLDGVEVNETYVRFYPQEKMMADVVGFVDHERQGQAGVELSQEKLLQRDLESLYVQRTALGAILPNSLPQDLLKSNDWRVQLTVDMRLQRAVRAALQKQVNKFNAKRGAVIVMDATDGSILSLVCEPTFDPNTFYKSSIELLKNWTVSDLYEPGSTFKPLNVALALEAGVIQRNTVIHDSGLVTVDGWPIKNASKTGNGSINIAEVLQTSSNVAMVHMMRRLKKEDYYNRLQALEINQKTGIDLPGEVAGRLKRKEVFTERSIEVATASFGQGFSLTPMKLVQLHGALANGGKLVTPHLVKGLVDIEGTLHWQPDYPSKQIISPEVSQTVVELMETVVDKGSGEPAKTEGYRIGGKTGTAQKAGPRGGYLPNAKITSFVSILPVESPRYVVLVVVDEPKGGNTYGSTVAAPVAKLVMDALISLKGIPPAK</sequence>
<feature type="region of interest" description="Disordered" evidence="4">
    <location>
        <begin position="521"/>
        <end position="545"/>
    </location>
</feature>
<evidence type="ECO:0000256" key="1">
    <source>
        <dbReference type="ARBA" id="ARBA00004370"/>
    </source>
</evidence>
<keyword evidence="5" id="KW-0812">Transmembrane</keyword>
<feature type="transmembrane region" description="Helical" evidence="5">
    <location>
        <begin position="53"/>
        <end position="71"/>
    </location>
</feature>
<comment type="caution">
    <text evidence="8">The sequence shown here is derived from an EMBL/GenBank/DDBJ whole genome shotgun (WGS) entry which is preliminary data.</text>
</comment>
<name>A3IQX9_9CHRO</name>
<dbReference type="AlphaFoldDB" id="A3IQX9"/>
<dbReference type="OrthoDB" id="9770103at2"/>
<dbReference type="SUPFAM" id="SSF56601">
    <property type="entry name" value="beta-lactamase/transpeptidase-like"/>
    <property type="match status" value="1"/>
</dbReference>
<feature type="domain" description="Penicillin-binding protein transpeptidase" evidence="6">
    <location>
        <begin position="288"/>
        <end position="598"/>
    </location>
</feature>
<evidence type="ECO:0000256" key="2">
    <source>
        <dbReference type="ARBA" id="ARBA00007171"/>
    </source>
</evidence>
<keyword evidence="9" id="KW-1185">Reference proteome</keyword>
<evidence type="ECO:0000313" key="8">
    <source>
        <dbReference type="EMBL" id="EAZ91184.1"/>
    </source>
</evidence>
<dbReference type="Gene3D" id="3.90.1310.10">
    <property type="entry name" value="Penicillin-binding protein 2a (Domain 2)"/>
    <property type="match status" value="1"/>
</dbReference>
<reference evidence="8 9" key="1">
    <citation type="submission" date="2007-03" db="EMBL/GenBank/DDBJ databases">
        <authorList>
            <person name="Stal L."/>
            <person name="Ferriera S."/>
            <person name="Johnson J."/>
            <person name="Kravitz S."/>
            <person name="Beeson K."/>
            <person name="Sutton G."/>
            <person name="Rogers Y.-H."/>
            <person name="Friedman R."/>
            <person name="Frazier M."/>
            <person name="Venter J.C."/>
        </authorList>
    </citation>
    <scope>NUCLEOTIDE SEQUENCE [LARGE SCALE GENOMIC DNA]</scope>
    <source>
        <strain evidence="8 9">CCY0110</strain>
    </source>
</reference>
<dbReference type="Pfam" id="PF00905">
    <property type="entry name" value="Transpeptidase"/>
    <property type="match status" value="1"/>
</dbReference>
<keyword evidence="5" id="KW-1133">Transmembrane helix</keyword>
<comment type="similarity">
    <text evidence="2">Belongs to the transpeptidase family.</text>
</comment>
<dbReference type="InterPro" id="IPR012338">
    <property type="entry name" value="Beta-lactam/transpept-like"/>
</dbReference>
<evidence type="ECO:0000259" key="6">
    <source>
        <dbReference type="Pfam" id="PF00905"/>
    </source>
</evidence>
<dbReference type="Gene3D" id="3.30.450.330">
    <property type="match status" value="1"/>
</dbReference>
<comment type="subcellular location">
    <subcellularLocation>
        <location evidence="1">Membrane</location>
    </subcellularLocation>
</comment>
<gene>
    <name evidence="8" type="ORF">CY0110_12992</name>
</gene>
<organism evidence="8 9">
    <name type="scientific">Crocosphaera chwakensis CCY0110</name>
    <dbReference type="NCBI Taxonomy" id="391612"/>
    <lineage>
        <taxon>Bacteria</taxon>
        <taxon>Bacillati</taxon>
        <taxon>Cyanobacteriota</taxon>
        <taxon>Cyanophyceae</taxon>
        <taxon>Oscillatoriophycideae</taxon>
        <taxon>Chroococcales</taxon>
        <taxon>Aphanothecaceae</taxon>
        <taxon>Crocosphaera</taxon>
        <taxon>Crocosphaera chwakensis</taxon>
    </lineage>
</organism>
<keyword evidence="3 5" id="KW-0472">Membrane</keyword>
<feature type="domain" description="Penicillin-binding protein dimerisation" evidence="7">
    <location>
        <begin position="101"/>
        <end position="225"/>
    </location>
</feature>
<protein>
    <submittedName>
        <fullName evidence="8">Penicillin-binding protein</fullName>
    </submittedName>
</protein>
<accession>A3IQX9</accession>
<dbReference type="Gene3D" id="3.40.710.10">
    <property type="entry name" value="DD-peptidase/beta-lactamase superfamily"/>
    <property type="match status" value="1"/>
</dbReference>
<dbReference type="InterPro" id="IPR001460">
    <property type="entry name" value="PCN-bd_Tpept"/>
</dbReference>
<dbReference type="Pfam" id="PF03717">
    <property type="entry name" value="PBP_dimer"/>
    <property type="match status" value="1"/>
</dbReference>
<evidence type="ECO:0000256" key="3">
    <source>
        <dbReference type="ARBA" id="ARBA00023136"/>
    </source>
</evidence>
<dbReference type="RefSeq" id="WP_008275794.1">
    <property type="nucleotide sequence ID" value="NZ_AAXW01000016.1"/>
</dbReference>
<feature type="region of interest" description="Disordered" evidence="4">
    <location>
        <begin position="1"/>
        <end position="43"/>
    </location>
</feature>
<dbReference type="SUPFAM" id="SSF56519">
    <property type="entry name" value="Penicillin binding protein dimerisation domain"/>
    <property type="match status" value="1"/>
</dbReference>
<dbReference type="InterPro" id="IPR036138">
    <property type="entry name" value="PBP_dimer_sf"/>
</dbReference>
<proteinExistence type="inferred from homology"/>
<dbReference type="GO" id="GO:0005886">
    <property type="term" value="C:plasma membrane"/>
    <property type="evidence" value="ECO:0007669"/>
    <property type="project" value="TreeGrafter"/>
</dbReference>
<dbReference type="PANTHER" id="PTHR30627:SF1">
    <property type="entry name" value="PEPTIDOGLYCAN D,D-TRANSPEPTIDASE FTSI"/>
    <property type="match status" value="1"/>
</dbReference>
<feature type="compositionally biased region" description="Polar residues" evidence="4">
    <location>
        <begin position="29"/>
        <end position="40"/>
    </location>
</feature>
<evidence type="ECO:0000259" key="7">
    <source>
        <dbReference type="Pfam" id="PF03717"/>
    </source>
</evidence>
<evidence type="ECO:0000256" key="5">
    <source>
        <dbReference type="SAM" id="Phobius"/>
    </source>
</evidence>
<feature type="compositionally biased region" description="Basic residues" evidence="4">
    <location>
        <begin position="1"/>
        <end position="23"/>
    </location>
</feature>
<dbReference type="eggNOG" id="COG0768">
    <property type="taxonomic scope" value="Bacteria"/>
</dbReference>
<dbReference type="PANTHER" id="PTHR30627">
    <property type="entry name" value="PEPTIDOGLYCAN D,D-TRANSPEPTIDASE"/>
    <property type="match status" value="1"/>
</dbReference>
<evidence type="ECO:0000313" key="9">
    <source>
        <dbReference type="Proteomes" id="UP000003781"/>
    </source>
</evidence>